<dbReference type="InterPro" id="IPR038050">
    <property type="entry name" value="Neuro_actylchol_rec"/>
</dbReference>
<comment type="subcellular location">
    <subcellularLocation>
        <location evidence="2">Cell membrane</location>
    </subcellularLocation>
    <subcellularLocation>
        <location evidence="1">Membrane</location>
        <topology evidence="1">Multi-pass membrane protein</topology>
    </subcellularLocation>
</comment>
<evidence type="ECO:0000256" key="8">
    <source>
        <dbReference type="ARBA" id="ARBA00023065"/>
    </source>
</evidence>
<feature type="domain" description="Neurotransmitter-gated ion-channel ligand-binding" evidence="12">
    <location>
        <begin position="3"/>
        <end position="182"/>
    </location>
</feature>
<evidence type="ECO:0000256" key="6">
    <source>
        <dbReference type="ARBA" id="ARBA00022729"/>
    </source>
</evidence>
<evidence type="ECO:0000313" key="15">
    <source>
        <dbReference type="Proteomes" id="UP001159427"/>
    </source>
</evidence>
<dbReference type="PANTHER" id="PTHR18945">
    <property type="entry name" value="NEUROTRANSMITTER GATED ION CHANNEL"/>
    <property type="match status" value="1"/>
</dbReference>
<dbReference type="InterPro" id="IPR006202">
    <property type="entry name" value="Neur_chan_lig-bd"/>
</dbReference>
<protein>
    <submittedName>
        <fullName evidence="14">Uncharacterized protein</fullName>
    </submittedName>
</protein>
<comment type="similarity">
    <text evidence="11">Belongs to the ligand-gated ion channel (TC 1.A.9) family.</text>
</comment>
<dbReference type="InterPro" id="IPR018000">
    <property type="entry name" value="Neurotransmitter_ion_chnl_CS"/>
</dbReference>
<gene>
    <name evidence="14" type="ORF">PEVE_00028047</name>
</gene>
<keyword evidence="9 11" id="KW-0472">Membrane</keyword>
<evidence type="ECO:0000256" key="7">
    <source>
        <dbReference type="ARBA" id="ARBA00022989"/>
    </source>
</evidence>
<evidence type="ECO:0000256" key="2">
    <source>
        <dbReference type="ARBA" id="ARBA00004236"/>
    </source>
</evidence>
<evidence type="ECO:0000256" key="5">
    <source>
        <dbReference type="ARBA" id="ARBA00022692"/>
    </source>
</evidence>
<dbReference type="PROSITE" id="PS00236">
    <property type="entry name" value="NEUROTR_ION_CHANNEL"/>
    <property type="match status" value="1"/>
</dbReference>
<dbReference type="InterPro" id="IPR006201">
    <property type="entry name" value="Neur_channel"/>
</dbReference>
<dbReference type="CDD" id="cd18990">
    <property type="entry name" value="LGIC_ECD_GABAAR"/>
    <property type="match status" value="1"/>
</dbReference>
<evidence type="ECO:0000256" key="3">
    <source>
        <dbReference type="ARBA" id="ARBA00022448"/>
    </source>
</evidence>
<sequence>VAPLTVELDLYVESFANIAEANMEYTVFGYLRHFWIDKRFAGRFNETIRLKGSIVEHAWTPDTYVGNSRESNLRVKDSESDSMLEIYPNGSIFYSKGVKIVASCEMNLENFPMDTQKCMLIFGSYSFNTNGLNYKWKTDTAIVEKKSIAQFDMNKVELNSTNTTYISGSYSTLIISFNFKRRIGYYVIQVFFPDILVVAISWIVFWLDQDDMGGRVGLGITTILTIMFLLGSVNMSLPRVSYPKAIDWYLIGSFLFVFLVVMECILVYILRPRNRDPKNNNHKKVMELEMGIISNVQVGFKNCG</sequence>
<dbReference type="InterPro" id="IPR006028">
    <property type="entry name" value="GABAA/Glycine_rcpt"/>
</dbReference>
<evidence type="ECO:0000313" key="14">
    <source>
        <dbReference type="EMBL" id="CAH3026104.1"/>
    </source>
</evidence>
<keyword evidence="4" id="KW-1003">Cell membrane</keyword>
<evidence type="ECO:0000256" key="11">
    <source>
        <dbReference type="RuleBase" id="RU000687"/>
    </source>
</evidence>
<comment type="caution">
    <text evidence="11">Lacks conserved residue(s) required for the propagation of feature annotation.</text>
</comment>
<dbReference type="Proteomes" id="UP001159427">
    <property type="component" value="Unassembled WGS sequence"/>
</dbReference>
<keyword evidence="3 11" id="KW-0813">Transport</keyword>
<dbReference type="InterPro" id="IPR036719">
    <property type="entry name" value="Neuro-gated_channel_TM_sf"/>
</dbReference>
<feature type="transmembrane region" description="Helical" evidence="11">
    <location>
        <begin position="183"/>
        <end position="207"/>
    </location>
</feature>
<evidence type="ECO:0000256" key="1">
    <source>
        <dbReference type="ARBA" id="ARBA00004141"/>
    </source>
</evidence>
<keyword evidence="8 11" id="KW-0406">Ion transport</keyword>
<reference evidence="14 15" key="1">
    <citation type="submission" date="2022-05" db="EMBL/GenBank/DDBJ databases">
        <authorList>
            <consortium name="Genoscope - CEA"/>
            <person name="William W."/>
        </authorList>
    </citation>
    <scope>NUCLEOTIDE SEQUENCE [LARGE SCALE GENOMIC DNA]</scope>
</reference>
<evidence type="ECO:0000256" key="4">
    <source>
        <dbReference type="ARBA" id="ARBA00022475"/>
    </source>
</evidence>
<dbReference type="InterPro" id="IPR036734">
    <property type="entry name" value="Neur_chan_lig-bd_sf"/>
</dbReference>
<dbReference type="EMBL" id="CALNXI010000388">
    <property type="protein sequence ID" value="CAH3026104.1"/>
    <property type="molecule type" value="Genomic_DNA"/>
</dbReference>
<evidence type="ECO:0000259" key="13">
    <source>
        <dbReference type="Pfam" id="PF02932"/>
    </source>
</evidence>
<accession>A0ABN8ME59</accession>
<feature type="transmembrane region" description="Helical" evidence="11">
    <location>
        <begin position="216"/>
        <end position="237"/>
    </location>
</feature>
<keyword evidence="7 11" id="KW-1133">Transmembrane helix</keyword>
<name>A0ABN8ME59_9CNID</name>
<keyword evidence="6" id="KW-0732">Signal</keyword>
<feature type="domain" description="Neurotransmitter-gated ion-channel transmembrane" evidence="13">
    <location>
        <begin position="192"/>
        <end position="281"/>
    </location>
</feature>
<dbReference type="Pfam" id="PF02932">
    <property type="entry name" value="Neur_chan_memb"/>
    <property type="match status" value="1"/>
</dbReference>
<dbReference type="Gene3D" id="1.20.58.390">
    <property type="entry name" value="Neurotransmitter-gated ion-channel transmembrane domain"/>
    <property type="match status" value="1"/>
</dbReference>
<dbReference type="CDD" id="cd19049">
    <property type="entry name" value="LGIC_TM_anion"/>
    <property type="match status" value="1"/>
</dbReference>
<dbReference type="Gene3D" id="2.70.170.10">
    <property type="entry name" value="Neurotransmitter-gated ion-channel ligand-binding domain"/>
    <property type="match status" value="1"/>
</dbReference>
<dbReference type="SUPFAM" id="SSF90112">
    <property type="entry name" value="Neurotransmitter-gated ion-channel transmembrane pore"/>
    <property type="match status" value="1"/>
</dbReference>
<organism evidence="14 15">
    <name type="scientific">Porites evermanni</name>
    <dbReference type="NCBI Taxonomy" id="104178"/>
    <lineage>
        <taxon>Eukaryota</taxon>
        <taxon>Metazoa</taxon>
        <taxon>Cnidaria</taxon>
        <taxon>Anthozoa</taxon>
        <taxon>Hexacorallia</taxon>
        <taxon>Scleractinia</taxon>
        <taxon>Fungiina</taxon>
        <taxon>Poritidae</taxon>
        <taxon>Porites</taxon>
    </lineage>
</organism>
<dbReference type="SUPFAM" id="SSF63712">
    <property type="entry name" value="Nicotinic receptor ligand binding domain-like"/>
    <property type="match status" value="1"/>
</dbReference>
<proteinExistence type="inferred from homology"/>
<dbReference type="PRINTS" id="PR00252">
    <property type="entry name" value="NRIONCHANNEL"/>
</dbReference>
<evidence type="ECO:0000256" key="10">
    <source>
        <dbReference type="ARBA" id="ARBA00023303"/>
    </source>
</evidence>
<evidence type="ECO:0000259" key="12">
    <source>
        <dbReference type="Pfam" id="PF02931"/>
    </source>
</evidence>
<keyword evidence="5 11" id="KW-0812">Transmembrane</keyword>
<keyword evidence="10 11" id="KW-0407">Ion channel</keyword>
<keyword evidence="15" id="KW-1185">Reference proteome</keyword>
<feature type="non-terminal residue" evidence="14">
    <location>
        <position position="1"/>
    </location>
</feature>
<comment type="caution">
    <text evidence="14">The sequence shown here is derived from an EMBL/GenBank/DDBJ whole genome shotgun (WGS) entry which is preliminary data.</text>
</comment>
<evidence type="ECO:0000256" key="9">
    <source>
        <dbReference type="ARBA" id="ARBA00023136"/>
    </source>
</evidence>
<feature type="transmembrane region" description="Helical" evidence="11">
    <location>
        <begin position="249"/>
        <end position="270"/>
    </location>
</feature>
<dbReference type="Pfam" id="PF02931">
    <property type="entry name" value="Neur_chan_LBD"/>
    <property type="match status" value="1"/>
</dbReference>
<dbReference type="PRINTS" id="PR00253">
    <property type="entry name" value="GABAARECEPTR"/>
</dbReference>
<dbReference type="InterPro" id="IPR006029">
    <property type="entry name" value="Neurotrans-gated_channel_TM"/>
</dbReference>